<evidence type="ECO:0000313" key="1">
    <source>
        <dbReference type="EMBL" id="MFC5550341.1"/>
    </source>
</evidence>
<dbReference type="Proteomes" id="UP001596086">
    <property type="component" value="Unassembled WGS sequence"/>
</dbReference>
<sequence>MKKSKGKKRRRFYDTGPSVIEEHEPPHVDVALAADAGATPIIGGRVVLAVAHRFADEDYEPFAYFTLTQDFVDKLYRLARFTQVEGVEHLEIQHHIKWNVDLFKRRPQHLRITRNHFYWTGQSPYNWCEANTAPVRFSELEEKLALANSSADAVVFIGIDDPEEQSDVLAEIMPQVEPENTDVSLPASQ</sequence>
<protein>
    <submittedName>
        <fullName evidence="1">Uncharacterized protein</fullName>
    </submittedName>
</protein>
<dbReference type="RefSeq" id="WP_379772783.1">
    <property type="nucleotide sequence ID" value="NZ_JBHSMZ010000014.1"/>
</dbReference>
<reference evidence="2" key="1">
    <citation type="journal article" date="2019" name="Int. J. Syst. Evol. Microbiol.">
        <title>The Global Catalogue of Microorganisms (GCM) 10K type strain sequencing project: providing services to taxonomists for standard genome sequencing and annotation.</title>
        <authorList>
            <consortium name="The Broad Institute Genomics Platform"/>
            <consortium name="The Broad Institute Genome Sequencing Center for Infectious Disease"/>
            <person name="Wu L."/>
            <person name="Ma J."/>
        </authorList>
    </citation>
    <scope>NUCLEOTIDE SEQUENCE [LARGE SCALE GENOMIC DNA]</scope>
    <source>
        <strain evidence="2">CGMCC 4.5798</strain>
    </source>
</reference>
<gene>
    <name evidence="1" type="ORF">ACFPO9_17630</name>
</gene>
<keyword evidence="2" id="KW-1185">Reference proteome</keyword>
<name>A0ABW0S202_9BURK</name>
<evidence type="ECO:0000313" key="2">
    <source>
        <dbReference type="Proteomes" id="UP001596086"/>
    </source>
</evidence>
<accession>A0ABW0S202</accession>
<comment type="caution">
    <text evidence="1">The sequence shown here is derived from an EMBL/GenBank/DDBJ whole genome shotgun (WGS) entry which is preliminary data.</text>
</comment>
<dbReference type="EMBL" id="JBHSMZ010000014">
    <property type="protein sequence ID" value="MFC5550341.1"/>
    <property type="molecule type" value="Genomic_DNA"/>
</dbReference>
<proteinExistence type="predicted"/>
<organism evidence="1 2">
    <name type="scientific">Massilia aerilata</name>
    <dbReference type="NCBI Taxonomy" id="453817"/>
    <lineage>
        <taxon>Bacteria</taxon>
        <taxon>Pseudomonadati</taxon>
        <taxon>Pseudomonadota</taxon>
        <taxon>Betaproteobacteria</taxon>
        <taxon>Burkholderiales</taxon>
        <taxon>Oxalobacteraceae</taxon>
        <taxon>Telluria group</taxon>
        <taxon>Massilia</taxon>
    </lineage>
</organism>